<sequence length="279" mass="31006">MIPRLKLKLRAWAAQSLSRLLGPHSLAILTQTEQGLFAVDPQDFDVGRSLRQKGNWGQAELKRLAALLKPESSVLVVGAHIGSLAIPLARRCQSLVAIEANPKSFELLELNLRINQIENCQLFCLAASERSETLSFLVNPSNTGGSKRLPQHKKEIYFYDQPAEIEVQAVALDTLLTGQHFELIVMDIEGSEYFALKGMQALLAQARVLQIEFLPHHLQDVSGVSIEAFLGLIYPHFTQLEIPSQNRRVAQSEFLETLKQMAAQGLGDDGLIFFKQSPP</sequence>
<dbReference type="Gene3D" id="3.40.50.150">
    <property type="entry name" value="Vaccinia Virus protein VP39"/>
    <property type="match status" value="1"/>
</dbReference>
<proteinExistence type="predicted"/>
<accession>A0A2M7G3H3</accession>
<dbReference type="InterPro" id="IPR006342">
    <property type="entry name" value="FkbM_mtfrase"/>
</dbReference>
<evidence type="ECO:0000313" key="2">
    <source>
        <dbReference type="EMBL" id="PIW16428.1"/>
    </source>
</evidence>
<organism evidence="2 3">
    <name type="scientific">bacterium (Candidatus Blackallbacteria) CG17_big_fil_post_rev_8_21_14_2_50_48_46</name>
    <dbReference type="NCBI Taxonomy" id="2014261"/>
    <lineage>
        <taxon>Bacteria</taxon>
        <taxon>Candidatus Blackallbacteria</taxon>
    </lineage>
</organism>
<evidence type="ECO:0000313" key="3">
    <source>
        <dbReference type="Proteomes" id="UP000231019"/>
    </source>
</evidence>
<dbReference type="AlphaFoldDB" id="A0A2M7G3H3"/>
<dbReference type="SUPFAM" id="SSF53335">
    <property type="entry name" value="S-adenosyl-L-methionine-dependent methyltransferases"/>
    <property type="match status" value="1"/>
</dbReference>
<dbReference type="InterPro" id="IPR029063">
    <property type="entry name" value="SAM-dependent_MTases_sf"/>
</dbReference>
<protein>
    <recommendedName>
        <fullName evidence="1">Methyltransferase FkbM domain-containing protein</fullName>
    </recommendedName>
</protein>
<reference evidence="2 3" key="1">
    <citation type="submission" date="2017-09" db="EMBL/GenBank/DDBJ databases">
        <title>Depth-based differentiation of microbial function through sediment-hosted aquifers and enrichment of novel symbionts in the deep terrestrial subsurface.</title>
        <authorList>
            <person name="Probst A.J."/>
            <person name="Ladd B."/>
            <person name="Jarett J.K."/>
            <person name="Geller-Mcgrath D.E."/>
            <person name="Sieber C.M."/>
            <person name="Emerson J.B."/>
            <person name="Anantharaman K."/>
            <person name="Thomas B.C."/>
            <person name="Malmstrom R."/>
            <person name="Stieglmeier M."/>
            <person name="Klingl A."/>
            <person name="Woyke T."/>
            <person name="Ryan C.M."/>
            <person name="Banfield J.F."/>
        </authorList>
    </citation>
    <scope>NUCLEOTIDE SEQUENCE [LARGE SCALE GENOMIC DNA]</scope>
    <source>
        <strain evidence="2">CG17_big_fil_post_rev_8_21_14_2_50_48_46</strain>
    </source>
</reference>
<feature type="domain" description="Methyltransferase FkbM" evidence="1">
    <location>
        <begin position="77"/>
        <end position="217"/>
    </location>
</feature>
<dbReference type="NCBIfam" id="TIGR01444">
    <property type="entry name" value="fkbM_fam"/>
    <property type="match status" value="1"/>
</dbReference>
<dbReference type="PANTHER" id="PTHR34203">
    <property type="entry name" value="METHYLTRANSFERASE, FKBM FAMILY PROTEIN"/>
    <property type="match status" value="1"/>
</dbReference>
<gene>
    <name evidence="2" type="ORF">COW36_11700</name>
</gene>
<dbReference type="Pfam" id="PF05050">
    <property type="entry name" value="Methyltransf_21"/>
    <property type="match status" value="1"/>
</dbReference>
<dbReference type="EMBL" id="PFFQ01000037">
    <property type="protein sequence ID" value="PIW16428.1"/>
    <property type="molecule type" value="Genomic_DNA"/>
</dbReference>
<name>A0A2M7G3H3_9BACT</name>
<dbReference type="Proteomes" id="UP000231019">
    <property type="component" value="Unassembled WGS sequence"/>
</dbReference>
<comment type="caution">
    <text evidence="2">The sequence shown here is derived from an EMBL/GenBank/DDBJ whole genome shotgun (WGS) entry which is preliminary data.</text>
</comment>
<dbReference type="PANTHER" id="PTHR34203:SF15">
    <property type="entry name" value="SLL1173 PROTEIN"/>
    <property type="match status" value="1"/>
</dbReference>
<dbReference type="InterPro" id="IPR052514">
    <property type="entry name" value="SAM-dependent_MTase"/>
</dbReference>
<evidence type="ECO:0000259" key="1">
    <source>
        <dbReference type="Pfam" id="PF05050"/>
    </source>
</evidence>